<dbReference type="Pfam" id="PF05433">
    <property type="entry name" value="Rick_17kDa_Anti"/>
    <property type="match status" value="1"/>
</dbReference>
<reference evidence="5 6" key="1">
    <citation type="submission" date="2023-07" db="EMBL/GenBank/DDBJ databases">
        <title>Sorghum-associated microbial communities from plants grown in Nebraska, USA.</title>
        <authorList>
            <person name="Schachtman D."/>
        </authorList>
    </citation>
    <scope>NUCLEOTIDE SEQUENCE [LARGE SCALE GENOMIC DNA]</scope>
    <source>
        <strain evidence="5 6">BE310</strain>
    </source>
</reference>
<dbReference type="Proteomes" id="UP001180536">
    <property type="component" value="Unassembled WGS sequence"/>
</dbReference>
<keyword evidence="3" id="KW-0732">Signal</keyword>
<name>A0ABU1Z5T5_9BURK</name>
<comment type="caution">
    <text evidence="5">The sequence shown here is derived from an EMBL/GenBank/DDBJ whole genome shotgun (WGS) entry which is preliminary data.</text>
</comment>
<dbReference type="InterPro" id="IPR051407">
    <property type="entry name" value="Bact_OM_lipoprot/Surf_antigen"/>
</dbReference>
<gene>
    <name evidence="5" type="ORF">J2X16_001314</name>
</gene>
<protein>
    <submittedName>
        <fullName evidence="5">Outer membrane lipoprotein SlyB</fullName>
    </submittedName>
</protein>
<evidence type="ECO:0000313" key="5">
    <source>
        <dbReference type="EMBL" id="MDR7295975.1"/>
    </source>
</evidence>
<dbReference type="EMBL" id="JAVDXQ010000002">
    <property type="protein sequence ID" value="MDR7295975.1"/>
    <property type="molecule type" value="Genomic_DNA"/>
</dbReference>
<feature type="domain" description="Glycine zipper 2TM" evidence="4">
    <location>
        <begin position="269"/>
        <end position="310"/>
    </location>
</feature>
<dbReference type="PANTHER" id="PTHR35603:SF2">
    <property type="entry name" value="OUTER MEMBRANE LIPOPROTEIN"/>
    <property type="match status" value="1"/>
</dbReference>
<accession>A0ABU1Z5T5</accession>
<proteinExistence type="predicted"/>
<evidence type="ECO:0000313" key="6">
    <source>
        <dbReference type="Proteomes" id="UP001180536"/>
    </source>
</evidence>
<sequence>MKPSMHFSAAALACALLAGSPFVAGTAQAQRSSQTTQLRVTGFDVEQVDRIEPGAELNFTVWGTAGAVVLLQIDGGRRTVRLDEATPGRYQGSYIIGRSDRIGPESRVHANLRQNNRVATAMLGEALQVGWPVPGDTAAHAPEIQSVGVVREPGRGRADALRYTVRGTPGAQVSVQLRGSQSRNVVLDEVRAGEYVGTYVLPQGDWVDTEQPLVAQLRVGNRTVQSSVPNAYAGVNFRARRADNFASCQDCATVQAVNEVVVDGEGRVLGTVAGGVLGAVVGSQFGKGDGRTAAGVAGAVGGALLGREIQKRHNQRTQYEVIVRMNDGVQRSVVYAEPPAFRVGEQVRVVGDTLERYAR</sequence>
<evidence type="ECO:0000256" key="3">
    <source>
        <dbReference type="SAM" id="SignalP"/>
    </source>
</evidence>
<comment type="subcellular location">
    <subcellularLocation>
        <location evidence="1">Membrane</location>
    </subcellularLocation>
</comment>
<evidence type="ECO:0000259" key="4">
    <source>
        <dbReference type="Pfam" id="PF05433"/>
    </source>
</evidence>
<feature type="chain" id="PRO_5047375616" evidence="3">
    <location>
        <begin position="30"/>
        <end position="359"/>
    </location>
</feature>
<dbReference type="InterPro" id="IPR008816">
    <property type="entry name" value="Gly_zipper_2TM_dom"/>
</dbReference>
<evidence type="ECO:0000256" key="2">
    <source>
        <dbReference type="ARBA" id="ARBA00023136"/>
    </source>
</evidence>
<keyword evidence="5" id="KW-0449">Lipoprotein</keyword>
<evidence type="ECO:0000256" key="1">
    <source>
        <dbReference type="ARBA" id="ARBA00004370"/>
    </source>
</evidence>
<dbReference type="RefSeq" id="WP_157275361.1">
    <property type="nucleotide sequence ID" value="NZ_JAVDXQ010000002.1"/>
</dbReference>
<feature type="signal peptide" evidence="3">
    <location>
        <begin position="1"/>
        <end position="29"/>
    </location>
</feature>
<organism evidence="5 6">
    <name type="scientific">Pelomonas aquatica</name>
    <dbReference type="NCBI Taxonomy" id="431058"/>
    <lineage>
        <taxon>Bacteria</taxon>
        <taxon>Pseudomonadati</taxon>
        <taxon>Pseudomonadota</taxon>
        <taxon>Betaproteobacteria</taxon>
        <taxon>Burkholderiales</taxon>
        <taxon>Sphaerotilaceae</taxon>
        <taxon>Roseateles</taxon>
    </lineage>
</organism>
<dbReference type="PANTHER" id="PTHR35603">
    <property type="match status" value="1"/>
</dbReference>
<keyword evidence="6" id="KW-1185">Reference proteome</keyword>
<keyword evidence="2" id="KW-0472">Membrane</keyword>